<feature type="compositionally biased region" description="Low complexity" evidence="1">
    <location>
        <begin position="136"/>
        <end position="151"/>
    </location>
</feature>
<feature type="region of interest" description="Disordered" evidence="1">
    <location>
        <begin position="1"/>
        <end position="85"/>
    </location>
</feature>
<feature type="compositionally biased region" description="Low complexity" evidence="1">
    <location>
        <begin position="22"/>
        <end position="38"/>
    </location>
</feature>
<keyword evidence="4" id="KW-1185">Reference proteome</keyword>
<feature type="region of interest" description="Disordered" evidence="1">
    <location>
        <begin position="134"/>
        <end position="156"/>
    </location>
</feature>
<dbReference type="EMBL" id="JAACJL010000016">
    <property type="protein sequence ID" value="KAF4619845.1"/>
    <property type="molecule type" value="Genomic_DNA"/>
</dbReference>
<evidence type="ECO:0000256" key="2">
    <source>
        <dbReference type="SAM" id="Phobius"/>
    </source>
</evidence>
<keyword evidence="2" id="KW-1133">Transmembrane helix</keyword>
<keyword evidence="2" id="KW-0812">Transmembrane</keyword>
<dbReference type="AlphaFoldDB" id="A0A8H4VTL1"/>
<keyword evidence="2" id="KW-0472">Membrane</keyword>
<reference evidence="3 4" key="1">
    <citation type="submission" date="2019-12" db="EMBL/GenBank/DDBJ databases">
        <authorList>
            <person name="Floudas D."/>
            <person name="Bentzer J."/>
            <person name="Ahren D."/>
            <person name="Johansson T."/>
            <person name="Persson P."/>
            <person name="Tunlid A."/>
        </authorList>
    </citation>
    <scope>NUCLEOTIDE SEQUENCE [LARGE SCALE GENOMIC DNA]</scope>
    <source>
        <strain evidence="3 4">CBS 102.39</strain>
    </source>
</reference>
<evidence type="ECO:0000256" key="1">
    <source>
        <dbReference type="SAM" id="MobiDB-lite"/>
    </source>
</evidence>
<name>A0A8H4VTL1_9AGAR</name>
<proteinExistence type="predicted"/>
<sequence>MHSTRKPPQCRTCGQPMKGHKSCSAAASSSRRSSTASANVKREDDQSSNAFSYASPPPTPPPRSDSDTSSPVQRRPRSYPLDIMPQPSFVIPETGYFHRRNPNYVHSPLEFNLPVLSRSATPTVIVGPDGRSIAPSVRSSSPTLSESSFTSDASNTTVTGVRGAGSLSQGSFSFSNNGGTSLIAGMNWQDYTDAPAKGHRAKGSILDSIVNVLQAVRDLITNIVLAVLAGFRSYAPLFSVTLIATIIGGYVSKNYF</sequence>
<evidence type="ECO:0000313" key="3">
    <source>
        <dbReference type="EMBL" id="KAF4619845.1"/>
    </source>
</evidence>
<protein>
    <submittedName>
        <fullName evidence="3">Uncharacterized protein</fullName>
    </submittedName>
</protein>
<comment type="caution">
    <text evidence="3">The sequence shown here is derived from an EMBL/GenBank/DDBJ whole genome shotgun (WGS) entry which is preliminary data.</text>
</comment>
<feature type="transmembrane region" description="Helical" evidence="2">
    <location>
        <begin position="234"/>
        <end position="252"/>
    </location>
</feature>
<evidence type="ECO:0000313" key="4">
    <source>
        <dbReference type="Proteomes" id="UP000521872"/>
    </source>
</evidence>
<accession>A0A8H4VTL1</accession>
<organism evidence="3 4">
    <name type="scientific">Agrocybe pediades</name>
    <dbReference type="NCBI Taxonomy" id="84607"/>
    <lineage>
        <taxon>Eukaryota</taxon>
        <taxon>Fungi</taxon>
        <taxon>Dikarya</taxon>
        <taxon>Basidiomycota</taxon>
        <taxon>Agaricomycotina</taxon>
        <taxon>Agaricomycetes</taxon>
        <taxon>Agaricomycetidae</taxon>
        <taxon>Agaricales</taxon>
        <taxon>Agaricineae</taxon>
        <taxon>Strophariaceae</taxon>
        <taxon>Agrocybe</taxon>
    </lineage>
</organism>
<dbReference type="Proteomes" id="UP000521872">
    <property type="component" value="Unassembled WGS sequence"/>
</dbReference>
<gene>
    <name evidence="3" type="ORF">D9613_004938</name>
</gene>